<dbReference type="PRINTS" id="PR01907">
    <property type="entry name" value="WORMGLOBIN"/>
</dbReference>
<dbReference type="AlphaFoldDB" id="A0AAD9QI51"/>
<proteinExistence type="inferred from homology"/>
<accession>A0AAD9QI51</accession>
<reference evidence="8" key="2">
    <citation type="journal article" date="2023" name="Science">
        <title>Genomic signatures of disease resistance in endangered staghorn corals.</title>
        <authorList>
            <person name="Vollmer S.V."/>
            <person name="Selwyn J.D."/>
            <person name="Despard B.A."/>
            <person name="Roesel C.L."/>
        </authorList>
    </citation>
    <scope>NUCLEOTIDE SEQUENCE</scope>
    <source>
        <strain evidence="8">K2</strain>
    </source>
</reference>
<dbReference type="EMBL" id="JARQWQ010000031">
    <property type="protein sequence ID" value="KAK2561764.1"/>
    <property type="molecule type" value="Genomic_DNA"/>
</dbReference>
<dbReference type="GO" id="GO:0019825">
    <property type="term" value="F:oxygen binding"/>
    <property type="evidence" value="ECO:0007669"/>
    <property type="project" value="InterPro"/>
</dbReference>
<evidence type="ECO:0000256" key="4">
    <source>
        <dbReference type="ARBA" id="ARBA00022723"/>
    </source>
</evidence>
<keyword evidence="1 6" id="KW-0813">Transport</keyword>
<feature type="domain" description="Globin" evidence="7">
    <location>
        <begin position="55"/>
        <end position="206"/>
    </location>
</feature>
<evidence type="ECO:0000259" key="7">
    <source>
        <dbReference type="PROSITE" id="PS01033"/>
    </source>
</evidence>
<dbReference type="PANTHER" id="PTHR46458:SF1">
    <property type="entry name" value="GEO09476P1"/>
    <property type="match status" value="1"/>
</dbReference>
<dbReference type="SUPFAM" id="SSF46458">
    <property type="entry name" value="Globin-like"/>
    <property type="match status" value="1"/>
</dbReference>
<evidence type="ECO:0000313" key="8">
    <source>
        <dbReference type="EMBL" id="KAK2561764.1"/>
    </source>
</evidence>
<reference evidence="8" key="1">
    <citation type="journal article" date="2023" name="G3 (Bethesda)">
        <title>Whole genome assembly and annotation of the endangered Caribbean coral Acropora cervicornis.</title>
        <authorList>
            <person name="Selwyn J.D."/>
            <person name="Vollmer S.V."/>
        </authorList>
    </citation>
    <scope>NUCLEOTIDE SEQUENCE</scope>
    <source>
        <strain evidence="8">K2</strain>
    </source>
</reference>
<sequence length="214" mass="23713">MGCGGSKAINNDIAPADPGIEVLHPVPNQGNRKIEAVAVTRSDEETSAADENRTADAEGDLITRVEETWRSVTEAYKLEHIGLEFYLRLFTDSPELLQLFSFSDIDLSSEAARNDKRLTRQGRVTMEHLDLAVSSLNNLSSIVPALKELGARHVMYKVEEHHYEPVGAALLKTLHNGLGERFTPEVREAWTQVYKIVADTMKAGAKELQDAKLT</sequence>
<dbReference type="Gene3D" id="1.10.490.10">
    <property type="entry name" value="Globins"/>
    <property type="match status" value="1"/>
</dbReference>
<keyword evidence="3 6" id="KW-0561">Oxygen transport</keyword>
<dbReference type="InterPro" id="IPR050532">
    <property type="entry name" value="Globin-like_OT"/>
</dbReference>
<evidence type="ECO:0000256" key="5">
    <source>
        <dbReference type="ARBA" id="ARBA00023004"/>
    </source>
</evidence>
<dbReference type="InterPro" id="IPR009050">
    <property type="entry name" value="Globin-like_sf"/>
</dbReference>
<dbReference type="PANTHER" id="PTHR46458">
    <property type="entry name" value="BLR2807 PROTEIN"/>
    <property type="match status" value="1"/>
</dbReference>
<dbReference type="GO" id="GO:0046872">
    <property type="term" value="F:metal ion binding"/>
    <property type="evidence" value="ECO:0007669"/>
    <property type="project" value="UniProtKB-KW"/>
</dbReference>
<evidence type="ECO:0000313" key="9">
    <source>
        <dbReference type="Proteomes" id="UP001249851"/>
    </source>
</evidence>
<dbReference type="GO" id="GO:0020037">
    <property type="term" value="F:heme binding"/>
    <property type="evidence" value="ECO:0007669"/>
    <property type="project" value="InterPro"/>
</dbReference>
<keyword evidence="4" id="KW-0479">Metal-binding</keyword>
<evidence type="ECO:0000256" key="3">
    <source>
        <dbReference type="ARBA" id="ARBA00022621"/>
    </source>
</evidence>
<dbReference type="InterPro" id="IPR012292">
    <property type="entry name" value="Globin/Proto"/>
</dbReference>
<evidence type="ECO:0000256" key="1">
    <source>
        <dbReference type="ARBA" id="ARBA00022448"/>
    </source>
</evidence>
<dbReference type="PROSITE" id="PS01033">
    <property type="entry name" value="GLOBIN"/>
    <property type="match status" value="1"/>
</dbReference>
<organism evidence="8 9">
    <name type="scientific">Acropora cervicornis</name>
    <name type="common">Staghorn coral</name>
    <dbReference type="NCBI Taxonomy" id="6130"/>
    <lineage>
        <taxon>Eukaryota</taxon>
        <taxon>Metazoa</taxon>
        <taxon>Cnidaria</taxon>
        <taxon>Anthozoa</taxon>
        <taxon>Hexacorallia</taxon>
        <taxon>Scleractinia</taxon>
        <taxon>Astrocoeniina</taxon>
        <taxon>Acroporidae</taxon>
        <taxon>Acropora</taxon>
    </lineage>
</organism>
<comment type="similarity">
    <text evidence="6">Belongs to the globin family.</text>
</comment>
<gene>
    <name evidence="8" type="ORF">P5673_015148</name>
</gene>
<evidence type="ECO:0000256" key="6">
    <source>
        <dbReference type="RuleBase" id="RU000356"/>
    </source>
</evidence>
<dbReference type="Pfam" id="PF00042">
    <property type="entry name" value="Globin"/>
    <property type="match status" value="1"/>
</dbReference>
<dbReference type="Proteomes" id="UP001249851">
    <property type="component" value="Unassembled WGS sequence"/>
</dbReference>
<dbReference type="GO" id="GO:0005344">
    <property type="term" value="F:oxygen carrier activity"/>
    <property type="evidence" value="ECO:0007669"/>
    <property type="project" value="UniProtKB-KW"/>
</dbReference>
<keyword evidence="9" id="KW-1185">Reference proteome</keyword>
<name>A0AAD9QI51_ACRCE</name>
<protein>
    <submittedName>
        <fullName evidence="8">Neuroglobin</fullName>
    </submittedName>
</protein>
<evidence type="ECO:0000256" key="2">
    <source>
        <dbReference type="ARBA" id="ARBA00022617"/>
    </source>
</evidence>
<comment type="caution">
    <text evidence="8">The sequence shown here is derived from an EMBL/GenBank/DDBJ whole genome shotgun (WGS) entry which is preliminary data.</text>
</comment>
<keyword evidence="2 6" id="KW-0349">Heme</keyword>
<dbReference type="InterPro" id="IPR000971">
    <property type="entry name" value="Globin"/>
</dbReference>
<keyword evidence="5" id="KW-0408">Iron</keyword>